<reference evidence="2 3" key="3">
    <citation type="journal article" date="2017" name="G3 (Bethesda)">
        <title>Comparative analysis highlights variable genome content of wheat rusts and divergence of the mating loci.</title>
        <authorList>
            <person name="Cuomo C.A."/>
            <person name="Bakkeren G."/>
            <person name="Khalil H.B."/>
            <person name="Panwar V."/>
            <person name="Joly D."/>
            <person name="Linning R."/>
            <person name="Sakthikumar S."/>
            <person name="Song X."/>
            <person name="Adiconis X."/>
            <person name="Fan L."/>
            <person name="Goldberg J.M."/>
            <person name="Levin J.Z."/>
            <person name="Young S."/>
            <person name="Zeng Q."/>
            <person name="Anikster Y."/>
            <person name="Bruce M."/>
            <person name="Wang M."/>
            <person name="Yin C."/>
            <person name="McCallum B."/>
            <person name="Szabo L.J."/>
            <person name="Hulbert S."/>
            <person name="Chen X."/>
            <person name="Fellers J.P."/>
        </authorList>
    </citation>
    <scope>NUCLEOTIDE SEQUENCE</scope>
    <source>
        <strain evidence="2">isolate 1-1 / race 1 (BBBD)</strain>
        <strain evidence="3">Isolate 1-1 / race 1 (BBBD)</strain>
    </source>
</reference>
<organism evidence="1">
    <name type="scientific">Puccinia triticina (isolate 1-1 / race 1 (BBBD))</name>
    <name type="common">Brown leaf rust fungus</name>
    <dbReference type="NCBI Taxonomy" id="630390"/>
    <lineage>
        <taxon>Eukaryota</taxon>
        <taxon>Fungi</taxon>
        <taxon>Dikarya</taxon>
        <taxon>Basidiomycota</taxon>
        <taxon>Pucciniomycotina</taxon>
        <taxon>Pucciniomycetes</taxon>
        <taxon>Pucciniales</taxon>
        <taxon>Pucciniaceae</taxon>
        <taxon>Puccinia</taxon>
    </lineage>
</organism>
<keyword evidence="3" id="KW-1185">Reference proteome</keyword>
<evidence type="ECO:0000313" key="3">
    <source>
        <dbReference type="Proteomes" id="UP000005240"/>
    </source>
</evidence>
<dbReference type="EMBL" id="ADAS02002648">
    <property type="protein sequence ID" value="OAV85790.1"/>
    <property type="molecule type" value="Genomic_DNA"/>
</dbReference>
<accession>A0A180FZI4</accession>
<name>A0A180FZI4_PUCT1</name>
<dbReference type="AlphaFoldDB" id="A0A180FZI4"/>
<dbReference type="EnsemblFungi" id="PTTG_30267-t43_1">
    <property type="protein sequence ID" value="PTTG_30267-t43_1-p1"/>
    <property type="gene ID" value="PTTG_30267"/>
</dbReference>
<protein>
    <submittedName>
        <fullName evidence="1 2">Uncharacterized protein</fullName>
    </submittedName>
</protein>
<sequence>MANELVEVAEVVEVVKGIAEAVVPMAYAVVMPPFMMNNRAIINAMPQLPPALASNPTTTPTSGSNVTSLYPSRSASVYSASSVATVEDFLTPQTRVPSPNPPGFYDPADSHRLTQDQVVSLLDRRSAPELLDRYMFVPQYIDDLYQSIMSALVHYFQRFPAANAEERASQVSLFRFITRRYRTMTRHTV</sequence>
<reference evidence="1" key="1">
    <citation type="submission" date="2009-11" db="EMBL/GenBank/DDBJ databases">
        <authorList>
            <consortium name="The Broad Institute Genome Sequencing Platform"/>
            <person name="Ward D."/>
            <person name="Feldgarden M."/>
            <person name="Earl A."/>
            <person name="Young S.K."/>
            <person name="Zeng Q."/>
            <person name="Koehrsen M."/>
            <person name="Alvarado L."/>
            <person name="Berlin A."/>
            <person name="Bochicchio J."/>
            <person name="Borenstein D."/>
            <person name="Chapman S.B."/>
            <person name="Chen Z."/>
            <person name="Engels R."/>
            <person name="Freedman E."/>
            <person name="Gellesch M."/>
            <person name="Goldberg J."/>
            <person name="Griggs A."/>
            <person name="Gujja S."/>
            <person name="Heilman E."/>
            <person name="Heiman D."/>
            <person name="Hepburn T."/>
            <person name="Howarth C."/>
            <person name="Jen D."/>
            <person name="Larson L."/>
            <person name="Lewis B."/>
            <person name="Mehta T."/>
            <person name="Park D."/>
            <person name="Pearson M."/>
            <person name="Roberts A."/>
            <person name="Saif S."/>
            <person name="Shea T."/>
            <person name="Shenoy N."/>
            <person name="Sisk P."/>
            <person name="Stolte C."/>
            <person name="Sykes S."/>
            <person name="Thomson T."/>
            <person name="Walk T."/>
            <person name="White J."/>
            <person name="Yandava C."/>
            <person name="Izard J."/>
            <person name="Baranova O.V."/>
            <person name="Blanton J.M."/>
            <person name="Tanner A.C."/>
            <person name="Dewhirst F.E."/>
            <person name="Haas B."/>
            <person name="Nusbaum C."/>
            <person name="Birren B."/>
        </authorList>
    </citation>
    <scope>NUCLEOTIDE SEQUENCE [LARGE SCALE GENOMIC DNA]</scope>
    <source>
        <strain evidence="1">1-1 BBBD Race 1</strain>
    </source>
</reference>
<reference evidence="1" key="2">
    <citation type="submission" date="2016-05" db="EMBL/GenBank/DDBJ databases">
        <title>Comparative analysis highlights variable genome content of wheat rusts and divergence of the mating loci.</title>
        <authorList>
            <person name="Cuomo C.A."/>
            <person name="Bakkeren G."/>
            <person name="Szabo L."/>
            <person name="Khalil H."/>
            <person name="Joly D."/>
            <person name="Goldberg J."/>
            <person name="Young S."/>
            <person name="Zeng Q."/>
            <person name="Fellers J."/>
        </authorList>
    </citation>
    <scope>NUCLEOTIDE SEQUENCE [LARGE SCALE GENOMIC DNA]</scope>
    <source>
        <strain evidence="1">1-1 BBBD Race 1</strain>
    </source>
</reference>
<gene>
    <name evidence="1" type="ORF">PTTG_30267</name>
</gene>
<evidence type="ECO:0000313" key="1">
    <source>
        <dbReference type="EMBL" id="OAV85790.1"/>
    </source>
</evidence>
<evidence type="ECO:0000313" key="2">
    <source>
        <dbReference type="EnsemblFungi" id="PTTG_30267-t43_1-p1"/>
    </source>
</evidence>
<dbReference type="Proteomes" id="UP000005240">
    <property type="component" value="Unassembled WGS sequence"/>
</dbReference>
<reference evidence="2" key="4">
    <citation type="submission" date="2025-05" db="UniProtKB">
        <authorList>
            <consortium name="EnsemblFungi"/>
        </authorList>
    </citation>
    <scope>IDENTIFICATION</scope>
    <source>
        <strain evidence="2">isolate 1-1 / race 1 (BBBD)</strain>
    </source>
</reference>
<dbReference type="STRING" id="630390.A0A180FZI4"/>
<dbReference type="VEuPathDB" id="FungiDB:PTTG_30267"/>
<proteinExistence type="predicted"/>